<evidence type="ECO:0000256" key="1">
    <source>
        <dbReference type="ARBA" id="ARBA00005056"/>
    </source>
</evidence>
<evidence type="ECO:0000256" key="7">
    <source>
        <dbReference type="ARBA" id="ARBA00022697"/>
    </source>
</evidence>
<dbReference type="EMBL" id="FZOL01000025">
    <property type="protein sequence ID" value="SNT12754.1"/>
    <property type="molecule type" value="Genomic_DNA"/>
</dbReference>
<evidence type="ECO:0000256" key="13">
    <source>
        <dbReference type="PIRSR" id="PIRSR000098-2"/>
    </source>
</evidence>
<dbReference type="STRING" id="1215104.GCA_000730585_02402"/>
<dbReference type="PANTHER" id="PTHR43331:SF1">
    <property type="entry name" value="HOMOSERINE DEHYDROGENASE"/>
    <property type="match status" value="1"/>
</dbReference>
<dbReference type="SUPFAM" id="SSF55347">
    <property type="entry name" value="Glyceraldehyde-3-phosphate dehydrogenase-like, C-terminal domain"/>
    <property type="match status" value="1"/>
</dbReference>
<dbReference type="Gene3D" id="3.30.360.10">
    <property type="entry name" value="Dihydrodipicolinate Reductase, domain 2"/>
    <property type="match status" value="1"/>
</dbReference>
<dbReference type="InterPro" id="IPR005106">
    <property type="entry name" value="Asp/hSer_DH_NAD-bd"/>
</dbReference>
<comment type="catalytic activity">
    <reaction evidence="11">
        <text>L-homoserine + NAD(+) = L-aspartate 4-semialdehyde + NADH + H(+)</text>
        <dbReference type="Rhea" id="RHEA:15757"/>
        <dbReference type="ChEBI" id="CHEBI:15378"/>
        <dbReference type="ChEBI" id="CHEBI:57476"/>
        <dbReference type="ChEBI" id="CHEBI:57540"/>
        <dbReference type="ChEBI" id="CHEBI:57945"/>
        <dbReference type="ChEBI" id="CHEBI:537519"/>
        <dbReference type="EC" id="1.1.1.3"/>
    </reaction>
    <physiologicalReaction direction="right-to-left" evidence="11">
        <dbReference type="Rhea" id="RHEA:15759"/>
    </physiologicalReaction>
</comment>
<evidence type="ECO:0000256" key="12">
    <source>
        <dbReference type="PIRSR" id="PIRSR000098-1"/>
    </source>
</evidence>
<evidence type="ECO:0000256" key="2">
    <source>
        <dbReference type="ARBA" id="ARBA00005062"/>
    </source>
</evidence>
<protein>
    <recommendedName>
        <fullName evidence="5">Homoserine dehydrogenase</fullName>
        <ecNumber evidence="4">1.1.1.3</ecNumber>
    </recommendedName>
</protein>
<reference evidence="17" key="1">
    <citation type="submission" date="2017-06" db="EMBL/GenBank/DDBJ databases">
        <authorList>
            <person name="Varghese N."/>
            <person name="Submissions S."/>
        </authorList>
    </citation>
    <scope>NUCLEOTIDE SEQUENCE [LARGE SCALE GENOMIC DNA]</scope>
    <source>
        <strain evidence="17">DSM 22348</strain>
    </source>
</reference>
<dbReference type="SUPFAM" id="SSF55021">
    <property type="entry name" value="ACT-like"/>
    <property type="match status" value="1"/>
</dbReference>
<feature type="domain" description="ACT" evidence="15">
    <location>
        <begin position="352"/>
        <end position="430"/>
    </location>
</feature>
<proteinExistence type="inferred from homology"/>
<sequence length="430" mass="45123">MKIGVLGFGNVASATVQKFMSNRDLIASKTDVQMQIVKVATRTAARAEGQVPEGCEIVTDCWAVVDDPTIDVVIELIGGTDIARDLVMRAIANKKHIITANKALLAHHGEAIFELADQMGVCVLFEGAVAVSIPIIKTLKESVAASRVTSLIGILNGTSNYILSQMSQHGASFDEALAQAQQKGYAEADPTLDVNGEDAAHKITLLSSLAFGVPVDFSAVDFKGVTEVEAVDIAAAARLGYQLKLIAQTQLQGDEVWVSVAPALVPNASMLAHVNGSMNGIALTGDLFGSAFLYGSGAGGVQTASAVLADLIDLAQGSRGGCYVGLPNMGFKRSAIKTRPYLAADARQSRFYFRMRVEDKVGVLAEVSSIFARANVSVSTIFQDEGEGDLADIIITTHGISTGQVQKVMPALQASAASGHGIVIYPALDE</sequence>
<evidence type="ECO:0000259" key="15">
    <source>
        <dbReference type="PROSITE" id="PS51671"/>
    </source>
</evidence>
<dbReference type="NCBIfam" id="NF004976">
    <property type="entry name" value="PRK06349.1"/>
    <property type="match status" value="1"/>
</dbReference>
<dbReference type="InterPro" id="IPR019811">
    <property type="entry name" value="HDH_CS"/>
</dbReference>
<name>A0A239K6F3_9PSED</name>
<dbReference type="PANTHER" id="PTHR43331">
    <property type="entry name" value="HOMOSERINE DEHYDROGENASE"/>
    <property type="match status" value="1"/>
</dbReference>
<comment type="pathway">
    <text evidence="2">Amino-acid biosynthesis; L-methionine biosynthesis via de novo pathway; L-homoserine from L-aspartate: step 3/3.</text>
</comment>
<dbReference type="EC" id="1.1.1.3" evidence="4"/>
<dbReference type="UniPathway" id="UPA00050">
    <property type="reaction ID" value="UER00063"/>
</dbReference>
<evidence type="ECO:0000256" key="5">
    <source>
        <dbReference type="ARBA" id="ARBA00013376"/>
    </source>
</evidence>
<evidence type="ECO:0000313" key="16">
    <source>
        <dbReference type="EMBL" id="SNT12754.1"/>
    </source>
</evidence>
<evidence type="ECO:0000256" key="4">
    <source>
        <dbReference type="ARBA" id="ARBA00013213"/>
    </source>
</evidence>
<evidence type="ECO:0000256" key="6">
    <source>
        <dbReference type="ARBA" id="ARBA00022605"/>
    </source>
</evidence>
<organism evidence="16 17">
    <name type="scientific">Pseudomonas japonica</name>
    <dbReference type="NCBI Taxonomy" id="256466"/>
    <lineage>
        <taxon>Bacteria</taxon>
        <taxon>Pseudomonadati</taxon>
        <taxon>Pseudomonadota</taxon>
        <taxon>Gammaproteobacteria</taxon>
        <taxon>Pseudomonadales</taxon>
        <taxon>Pseudomonadaceae</taxon>
        <taxon>Pseudomonas</taxon>
    </lineage>
</organism>
<dbReference type="Gene3D" id="3.30.70.260">
    <property type="match status" value="1"/>
</dbReference>
<feature type="binding site" evidence="13">
    <location>
        <position position="102"/>
    </location>
    <ligand>
        <name>NADPH</name>
        <dbReference type="ChEBI" id="CHEBI:57783"/>
    </ligand>
</feature>
<evidence type="ECO:0000256" key="9">
    <source>
        <dbReference type="ARBA" id="ARBA00023002"/>
    </source>
</evidence>
<dbReference type="OrthoDB" id="9808167at2"/>
<dbReference type="PROSITE" id="PS01042">
    <property type="entry name" value="HOMOSER_DHGENASE"/>
    <property type="match status" value="1"/>
</dbReference>
<dbReference type="InterPro" id="IPR001342">
    <property type="entry name" value="HDH_cat"/>
</dbReference>
<keyword evidence="8 13" id="KW-0521">NADP</keyword>
<accession>A0A239K6F3</accession>
<dbReference type="InterPro" id="IPR002912">
    <property type="entry name" value="ACT_dom"/>
</dbReference>
<feature type="binding site" evidence="13">
    <location>
        <position position="187"/>
    </location>
    <ligand>
        <name>L-homoserine</name>
        <dbReference type="ChEBI" id="CHEBI:57476"/>
    </ligand>
</feature>
<keyword evidence="6" id="KW-0028">Amino-acid biosynthesis</keyword>
<dbReference type="PIRSF" id="PIRSF000098">
    <property type="entry name" value="Homoser_dehydrog"/>
    <property type="match status" value="1"/>
</dbReference>
<dbReference type="CDD" id="cd04881">
    <property type="entry name" value="ACT_HSDH-Hom"/>
    <property type="match status" value="1"/>
</dbReference>
<dbReference type="InterPro" id="IPR036291">
    <property type="entry name" value="NAD(P)-bd_dom_sf"/>
</dbReference>
<dbReference type="Gene3D" id="3.40.50.720">
    <property type="entry name" value="NAD(P)-binding Rossmann-like Domain"/>
    <property type="match status" value="1"/>
</dbReference>
<keyword evidence="9" id="KW-0560">Oxidoreductase</keyword>
<dbReference type="PROSITE" id="PS51671">
    <property type="entry name" value="ACT"/>
    <property type="match status" value="1"/>
</dbReference>
<dbReference type="Proteomes" id="UP000198407">
    <property type="component" value="Unassembled WGS sequence"/>
</dbReference>
<dbReference type="Pfam" id="PF00742">
    <property type="entry name" value="Homoserine_dh"/>
    <property type="match status" value="1"/>
</dbReference>
<comment type="similarity">
    <text evidence="3 14">Belongs to the homoserine dehydrogenase family.</text>
</comment>
<dbReference type="UniPathway" id="UPA00051">
    <property type="reaction ID" value="UER00465"/>
</dbReference>
<keyword evidence="7" id="KW-0791">Threonine biosynthesis</keyword>
<dbReference type="Pfam" id="PF03447">
    <property type="entry name" value="NAD_binding_3"/>
    <property type="match status" value="1"/>
</dbReference>
<evidence type="ECO:0000256" key="3">
    <source>
        <dbReference type="ARBA" id="ARBA00006753"/>
    </source>
</evidence>
<evidence type="ECO:0000256" key="8">
    <source>
        <dbReference type="ARBA" id="ARBA00022857"/>
    </source>
</evidence>
<dbReference type="InterPro" id="IPR045865">
    <property type="entry name" value="ACT-like_dom_sf"/>
</dbReference>
<gene>
    <name evidence="16" type="ORF">SAMN05444352_12515</name>
</gene>
<dbReference type="RefSeq" id="WP_042125905.1">
    <property type="nucleotide sequence ID" value="NZ_FZOL01000025.1"/>
</dbReference>
<evidence type="ECO:0000256" key="10">
    <source>
        <dbReference type="ARBA" id="ARBA00023167"/>
    </source>
</evidence>
<dbReference type="FunFam" id="3.30.360.10:FF:000005">
    <property type="entry name" value="Homoserine dehydrogenase"/>
    <property type="match status" value="1"/>
</dbReference>
<dbReference type="AlphaFoldDB" id="A0A239K6F3"/>
<dbReference type="Pfam" id="PF01842">
    <property type="entry name" value="ACT"/>
    <property type="match status" value="1"/>
</dbReference>
<evidence type="ECO:0000313" key="17">
    <source>
        <dbReference type="Proteomes" id="UP000198407"/>
    </source>
</evidence>
<feature type="active site" description="Proton donor" evidence="12">
    <location>
        <position position="202"/>
    </location>
</feature>
<evidence type="ECO:0000256" key="14">
    <source>
        <dbReference type="RuleBase" id="RU004171"/>
    </source>
</evidence>
<dbReference type="GO" id="GO:0004412">
    <property type="term" value="F:homoserine dehydrogenase activity"/>
    <property type="evidence" value="ECO:0007669"/>
    <property type="project" value="UniProtKB-EC"/>
</dbReference>
<evidence type="ECO:0000256" key="11">
    <source>
        <dbReference type="ARBA" id="ARBA00049031"/>
    </source>
</evidence>
<keyword evidence="10" id="KW-0486">Methionine biosynthesis</keyword>
<keyword evidence="17" id="KW-1185">Reference proteome</keyword>
<dbReference type="SUPFAM" id="SSF51735">
    <property type="entry name" value="NAD(P)-binding Rossmann-fold domains"/>
    <property type="match status" value="1"/>
</dbReference>
<dbReference type="GO" id="GO:0050661">
    <property type="term" value="F:NADP binding"/>
    <property type="evidence" value="ECO:0007669"/>
    <property type="project" value="InterPro"/>
</dbReference>
<dbReference type="InterPro" id="IPR016204">
    <property type="entry name" value="HDH"/>
</dbReference>
<dbReference type="GO" id="GO:0009088">
    <property type="term" value="P:threonine biosynthetic process"/>
    <property type="evidence" value="ECO:0007669"/>
    <property type="project" value="UniProtKB-UniPathway"/>
</dbReference>
<comment type="pathway">
    <text evidence="1">Amino-acid biosynthesis; L-threonine biosynthesis; L-threonine from L-aspartate: step 3/5.</text>
</comment>
<dbReference type="GO" id="GO:0009086">
    <property type="term" value="P:methionine biosynthetic process"/>
    <property type="evidence" value="ECO:0007669"/>
    <property type="project" value="UniProtKB-KW"/>
</dbReference>